<accession>A0A0F9HKM4</accession>
<dbReference type="EMBL" id="LAZR01014846">
    <property type="protein sequence ID" value="KKM15682.1"/>
    <property type="molecule type" value="Genomic_DNA"/>
</dbReference>
<name>A0A0F9HKM4_9ZZZZ</name>
<protein>
    <submittedName>
        <fullName evidence="1">Uncharacterized protein</fullName>
    </submittedName>
</protein>
<sequence length="77" mass="8834">MIIPPRELGFINDFLAHVYCLGQYRSSAVPGAQVSFIIFNEWIGAACQVCWKSLSLTEMMKANNLEKCKVLRRRKIE</sequence>
<proteinExistence type="predicted"/>
<dbReference type="AlphaFoldDB" id="A0A0F9HKM4"/>
<gene>
    <name evidence="1" type="ORF">LCGC14_1693560</name>
</gene>
<reference evidence="1" key="1">
    <citation type="journal article" date="2015" name="Nature">
        <title>Complex archaea that bridge the gap between prokaryotes and eukaryotes.</title>
        <authorList>
            <person name="Spang A."/>
            <person name="Saw J.H."/>
            <person name="Jorgensen S.L."/>
            <person name="Zaremba-Niedzwiedzka K."/>
            <person name="Martijn J."/>
            <person name="Lind A.E."/>
            <person name="van Eijk R."/>
            <person name="Schleper C."/>
            <person name="Guy L."/>
            <person name="Ettema T.J."/>
        </authorList>
    </citation>
    <scope>NUCLEOTIDE SEQUENCE</scope>
</reference>
<evidence type="ECO:0000313" key="1">
    <source>
        <dbReference type="EMBL" id="KKM15682.1"/>
    </source>
</evidence>
<comment type="caution">
    <text evidence="1">The sequence shown here is derived from an EMBL/GenBank/DDBJ whole genome shotgun (WGS) entry which is preliminary data.</text>
</comment>
<organism evidence="1">
    <name type="scientific">marine sediment metagenome</name>
    <dbReference type="NCBI Taxonomy" id="412755"/>
    <lineage>
        <taxon>unclassified sequences</taxon>
        <taxon>metagenomes</taxon>
        <taxon>ecological metagenomes</taxon>
    </lineage>
</organism>